<gene>
    <name evidence="2" type="ORF">POL68_37730</name>
</gene>
<evidence type="ECO:0000313" key="2">
    <source>
        <dbReference type="EMBL" id="MDC0714264.1"/>
    </source>
</evidence>
<organism evidence="2 3">
    <name type="scientific">Stigmatella ashevillensis</name>
    <dbReference type="NCBI Taxonomy" id="2995309"/>
    <lineage>
        <taxon>Bacteria</taxon>
        <taxon>Pseudomonadati</taxon>
        <taxon>Myxococcota</taxon>
        <taxon>Myxococcia</taxon>
        <taxon>Myxococcales</taxon>
        <taxon>Cystobacterineae</taxon>
        <taxon>Archangiaceae</taxon>
        <taxon>Stigmatella</taxon>
    </lineage>
</organism>
<reference evidence="2 3" key="1">
    <citation type="submission" date="2022-11" db="EMBL/GenBank/DDBJ databases">
        <title>Minimal conservation of predation-associated metabolite biosynthetic gene clusters underscores biosynthetic potential of Myxococcota including descriptions for ten novel species: Archangium lansinium sp. nov., Myxococcus landrumus sp. nov., Nannocystis bai.</title>
        <authorList>
            <person name="Ahearne A."/>
            <person name="Stevens C."/>
            <person name="Dowd S."/>
        </authorList>
    </citation>
    <scope>NUCLEOTIDE SEQUENCE [LARGE SCALE GENOMIC DNA]</scope>
    <source>
        <strain evidence="2 3">NCWAL01</strain>
    </source>
</reference>
<comment type="caution">
    <text evidence="2">The sequence shown here is derived from an EMBL/GenBank/DDBJ whole genome shotgun (WGS) entry which is preliminary data.</text>
</comment>
<protein>
    <submittedName>
        <fullName evidence="2">Uncharacterized protein</fullName>
    </submittedName>
</protein>
<sequence>MPSLHSHQVVQPSLPHSIPKLTVVWAGYDRLMDREPPRVDAPRGATPRPVVVLACISEQYFGPVLKTMGASPVALTRTLMAPEAYLLEALASTVARHGPTETKAMRTALVEAYARYQRISLSSAGSVFSKMPPSEVAPSRAAAPSQMSRP</sequence>
<keyword evidence="3" id="KW-1185">Reference proteome</keyword>
<feature type="region of interest" description="Disordered" evidence="1">
    <location>
        <begin position="127"/>
        <end position="150"/>
    </location>
</feature>
<evidence type="ECO:0000256" key="1">
    <source>
        <dbReference type="SAM" id="MobiDB-lite"/>
    </source>
</evidence>
<dbReference type="RefSeq" id="WP_272146489.1">
    <property type="nucleotide sequence ID" value="NZ_JAQNDM010000002.1"/>
</dbReference>
<proteinExistence type="predicted"/>
<evidence type="ECO:0000313" key="3">
    <source>
        <dbReference type="Proteomes" id="UP001221838"/>
    </source>
</evidence>
<name>A0ABT5DMJ9_9BACT</name>
<dbReference type="Proteomes" id="UP001221838">
    <property type="component" value="Unassembled WGS sequence"/>
</dbReference>
<dbReference type="EMBL" id="JAQNDM010000002">
    <property type="protein sequence ID" value="MDC0714264.1"/>
    <property type="molecule type" value="Genomic_DNA"/>
</dbReference>
<accession>A0ABT5DMJ9</accession>